<dbReference type="InterPro" id="IPR051641">
    <property type="entry name" value="RGK_GTP-binding_reg"/>
</dbReference>
<dbReference type="OrthoDB" id="5239715at2759"/>
<dbReference type="PRINTS" id="PR00449">
    <property type="entry name" value="RASTRNSFRMNG"/>
</dbReference>
<evidence type="ECO:0000256" key="2">
    <source>
        <dbReference type="ARBA" id="ARBA00022553"/>
    </source>
</evidence>
<dbReference type="PANTHER" id="PTHR45775">
    <property type="entry name" value="RAD, GEM/KIR FAMILY MEMBER 2, ISOFORM C"/>
    <property type="match status" value="1"/>
</dbReference>
<dbReference type="PROSITE" id="PS51419">
    <property type="entry name" value="RAB"/>
    <property type="match status" value="1"/>
</dbReference>
<dbReference type="SUPFAM" id="SSF52540">
    <property type="entry name" value="P-loop containing nucleoside triphosphate hydrolases"/>
    <property type="match status" value="1"/>
</dbReference>
<gene>
    <name evidence="4" type="primary">LOC111137206</name>
</gene>
<evidence type="ECO:0000313" key="3">
    <source>
        <dbReference type="Proteomes" id="UP000694844"/>
    </source>
</evidence>
<dbReference type="GO" id="GO:0005886">
    <property type="term" value="C:plasma membrane"/>
    <property type="evidence" value="ECO:0007669"/>
    <property type="project" value="TreeGrafter"/>
</dbReference>
<evidence type="ECO:0000313" key="4">
    <source>
        <dbReference type="RefSeq" id="XP_022344268.1"/>
    </source>
</evidence>
<dbReference type="GO" id="GO:0005525">
    <property type="term" value="F:GTP binding"/>
    <property type="evidence" value="ECO:0007669"/>
    <property type="project" value="InterPro"/>
</dbReference>
<proteinExistence type="inferred from homology"/>
<dbReference type="AlphaFoldDB" id="A0A8B8EXF7"/>
<dbReference type="KEGG" id="cvn:111137206"/>
<dbReference type="Pfam" id="PF00071">
    <property type="entry name" value="Ras"/>
    <property type="match status" value="1"/>
</dbReference>
<dbReference type="Gene3D" id="3.40.50.300">
    <property type="entry name" value="P-loop containing nucleotide triphosphate hydrolases"/>
    <property type="match status" value="1"/>
</dbReference>
<organism evidence="3 4">
    <name type="scientific">Crassostrea virginica</name>
    <name type="common">Eastern oyster</name>
    <dbReference type="NCBI Taxonomy" id="6565"/>
    <lineage>
        <taxon>Eukaryota</taxon>
        <taxon>Metazoa</taxon>
        <taxon>Spiralia</taxon>
        <taxon>Lophotrochozoa</taxon>
        <taxon>Mollusca</taxon>
        <taxon>Bivalvia</taxon>
        <taxon>Autobranchia</taxon>
        <taxon>Pteriomorphia</taxon>
        <taxon>Ostreida</taxon>
        <taxon>Ostreoidea</taxon>
        <taxon>Ostreidae</taxon>
        <taxon>Crassostrea</taxon>
    </lineage>
</organism>
<evidence type="ECO:0000256" key="1">
    <source>
        <dbReference type="ARBA" id="ARBA00008846"/>
    </source>
</evidence>
<dbReference type="GeneID" id="111137206"/>
<protein>
    <submittedName>
        <fullName evidence="4">GTP-binding protein GEM-like</fullName>
    </submittedName>
</protein>
<dbReference type="PANTHER" id="PTHR45775:SF6">
    <property type="entry name" value="RAD, GEM_KIR FAMILY MEMBER 2, ISOFORM C"/>
    <property type="match status" value="1"/>
</dbReference>
<dbReference type="PROSITE" id="PS51421">
    <property type="entry name" value="RAS"/>
    <property type="match status" value="1"/>
</dbReference>
<dbReference type="InterPro" id="IPR027417">
    <property type="entry name" value="P-loop_NTPase"/>
</dbReference>
<dbReference type="GO" id="GO:0005246">
    <property type="term" value="F:calcium channel regulator activity"/>
    <property type="evidence" value="ECO:0007669"/>
    <property type="project" value="TreeGrafter"/>
</dbReference>
<keyword evidence="2" id="KW-0597">Phosphoprotein</keyword>
<keyword evidence="3" id="KW-1185">Reference proteome</keyword>
<dbReference type="SMART" id="SM00173">
    <property type="entry name" value="RAS"/>
    <property type="match status" value="1"/>
</dbReference>
<reference evidence="4" key="1">
    <citation type="submission" date="2025-08" db="UniProtKB">
        <authorList>
            <consortium name="RefSeq"/>
        </authorList>
    </citation>
    <scope>IDENTIFICATION</scope>
    <source>
        <tissue evidence="4">Whole sample</tissue>
    </source>
</reference>
<dbReference type="RefSeq" id="XP_022344268.1">
    <property type="nucleotide sequence ID" value="XM_022488560.1"/>
</dbReference>
<accession>A0A8B8EXF7</accession>
<dbReference type="GO" id="GO:0003924">
    <property type="term" value="F:GTPase activity"/>
    <property type="evidence" value="ECO:0007669"/>
    <property type="project" value="InterPro"/>
</dbReference>
<comment type="similarity">
    <text evidence="1">Belongs to the small GTPase superfamily. RGK family.</text>
</comment>
<name>A0A8B8EXF7_CRAVI</name>
<dbReference type="Proteomes" id="UP000694844">
    <property type="component" value="Chromosome 5"/>
</dbReference>
<dbReference type="InterPro" id="IPR001806">
    <property type="entry name" value="Small_GTPase"/>
</dbReference>
<dbReference type="SMART" id="SM00175">
    <property type="entry name" value="RAB"/>
    <property type="match status" value="1"/>
</dbReference>
<sequence>MFSNMEQLQNLQCNVNLTKTLQPVERSSSLRIERPSSLAIRSQRRNSLPSPSVIKAIVHTPDLERVRSFSLIGGGLKNCGDKLRRRSTYSIGASEDAETCSTGATASLESICQRQIFKVAIIGSKGVGKKSLKKQFATSEELYINNKTEAYRSPEEICVLMDEEESWVMFVDETELANQAENELVDSVMVVFSVEDGKSFKNGVKKIEMIRQEIQFDKPLFLVANKVDLARHRVVTEKDAKKVATRYNCKYIETSVALNHNVDQLLAGVIRQVRSRRQNNVYHPEAERIEDSKTPSMFTKILLQKLMKIGHHDLSCTRLFDV</sequence>